<name>A0A367LDH0_9HYPO</name>
<dbReference type="PANTHER" id="PTHR38048:SF2">
    <property type="entry name" value="HEMERYTHRIN-LIKE DOMAIN-CONTAINING PROTEIN"/>
    <property type="match status" value="1"/>
</dbReference>
<reference evidence="3 4" key="1">
    <citation type="journal article" date="2015" name="BMC Genomics">
        <title>Insights from the genome of Ophiocordyceps polyrhachis-furcata to pathogenicity and host specificity in insect fungi.</title>
        <authorList>
            <person name="Wichadakul D."/>
            <person name="Kobmoo N."/>
            <person name="Ingsriswang S."/>
            <person name="Tangphatsornruang S."/>
            <person name="Chantasingh D."/>
            <person name="Luangsa-ard J.J."/>
            <person name="Eurwilaichitr L."/>
        </authorList>
    </citation>
    <scope>NUCLEOTIDE SEQUENCE [LARGE SCALE GENOMIC DNA]</scope>
    <source>
        <strain evidence="3 4">BCC 54312</strain>
    </source>
</reference>
<keyword evidence="4" id="KW-1185">Reference proteome</keyword>
<organism evidence="3 4">
    <name type="scientific">Ophiocordyceps polyrhachis-furcata BCC 54312</name>
    <dbReference type="NCBI Taxonomy" id="1330021"/>
    <lineage>
        <taxon>Eukaryota</taxon>
        <taxon>Fungi</taxon>
        <taxon>Dikarya</taxon>
        <taxon>Ascomycota</taxon>
        <taxon>Pezizomycotina</taxon>
        <taxon>Sordariomycetes</taxon>
        <taxon>Hypocreomycetidae</taxon>
        <taxon>Hypocreales</taxon>
        <taxon>Ophiocordycipitaceae</taxon>
        <taxon>Ophiocordyceps</taxon>
    </lineage>
</organism>
<evidence type="ECO:0000313" key="4">
    <source>
        <dbReference type="Proteomes" id="UP000253664"/>
    </source>
</evidence>
<dbReference type="InterPro" id="IPR053206">
    <property type="entry name" value="Dimeric_xanthone_biosynth"/>
</dbReference>
<dbReference type="OrthoDB" id="58416at2759"/>
<protein>
    <recommendedName>
        <fullName evidence="2">Hemerythrin-like domain-containing protein</fullName>
    </recommendedName>
</protein>
<dbReference type="EMBL" id="LKCN02000007">
    <property type="protein sequence ID" value="RCI12282.1"/>
    <property type="molecule type" value="Genomic_DNA"/>
</dbReference>
<keyword evidence="1" id="KW-0732">Signal</keyword>
<dbReference type="Proteomes" id="UP000253664">
    <property type="component" value="Unassembled WGS sequence"/>
</dbReference>
<gene>
    <name evidence="3" type="ORF">L249_0495</name>
</gene>
<feature type="signal peptide" evidence="1">
    <location>
        <begin position="1"/>
        <end position="19"/>
    </location>
</feature>
<dbReference type="InterPro" id="IPR012312">
    <property type="entry name" value="Hemerythrin-like"/>
</dbReference>
<dbReference type="CDD" id="cd12108">
    <property type="entry name" value="Hr-like"/>
    <property type="match status" value="1"/>
</dbReference>
<evidence type="ECO:0000256" key="1">
    <source>
        <dbReference type="SAM" id="SignalP"/>
    </source>
</evidence>
<evidence type="ECO:0000259" key="2">
    <source>
        <dbReference type="Pfam" id="PF01814"/>
    </source>
</evidence>
<proteinExistence type="predicted"/>
<dbReference type="PANTHER" id="PTHR38048">
    <property type="entry name" value="EXPRESSED PROTEIN"/>
    <property type="match status" value="1"/>
</dbReference>
<feature type="chain" id="PRO_5016670097" description="Hemerythrin-like domain-containing protein" evidence="1">
    <location>
        <begin position="20"/>
        <end position="291"/>
    </location>
</feature>
<evidence type="ECO:0000313" key="3">
    <source>
        <dbReference type="EMBL" id="RCI12282.1"/>
    </source>
</evidence>
<dbReference type="AlphaFoldDB" id="A0A367LDH0"/>
<dbReference type="Gene3D" id="1.20.120.520">
    <property type="entry name" value="nmb1532 protein domain like"/>
    <property type="match status" value="1"/>
</dbReference>
<accession>A0A367LDH0</accession>
<comment type="caution">
    <text evidence="3">The sequence shown here is derived from an EMBL/GenBank/DDBJ whole genome shotgun (WGS) entry which is preliminary data.</text>
</comment>
<feature type="domain" description="Hemerythrin-like" evidence="2">
    <location>
        <begin position="58"/>
        <end position="182"/>
    </location>
</feature>
<dbReference type="STRING" id="1330021.A0A367LDH0"/>
<dbReference type="Pfam" id="PF01814">
    <property type="entry name" value="Hemerythrin"/>
    <property type="match status" value="1"/>
</dbReference>
<sequence length="291" mass="31978">MAWIATVVTTIILCGGALLRKSPLLYETTPPGQPWADGPMLLVPTPQFLSGKATTHMALLHNSLIRGFNSIQLQAPHVQDADKADFLAYTRTWLRFIQSHHDDEDEILFPELRAVLGDDSVWGDVPQEHETLLRGLDGLRRYLDSLSNASALTSAALLGVMDQLHQPLEHHLHHEVAVMADMATHANAPAADSLQGAVASATLKAWGKNTVRKAGVADVVPLFLLNADRTAEKGMWRDWPPMPRPVRWAMVNMVGAVHGGWWRFASCDGRGRPRQLHALAASRRGGAKQEL</sequence>